<gene>
    <name evidence="3" type="primary">wcuP</name>
</gene>
<dbReference type="InterPro" id="IPR050194">
    <property type="entry name" value="Glycosyltransferase_grp1"/>
</dbReference>
<protein>
    <submittedName>
        <fullName evidence="3">GalNAc(5)-diNAcBac-PP-undecaprenol beta-1,3-glucosyltransferase</fullName>
    </submittedName>
</protein>
<reference evidence="3" key="1">
    <citation type="submission" date="2019-03" db="EMBL/GenBank/DDBJ databases">
        <title>Genomic surveillance for hypervirulence and multi-drug resistance in invasive Klebsiella pneumoniae from south and southeast Asia.</title>
        <authorList>
            <person name="Wyres K.L."/>
            <person name="Nguyen T.N.T."/>
            <person name="Lam M.M.C."/>
            <person name="Judd L.M."/>
            <person name="van Vinh Chau N."/>
            <person name="Dance D.A.B."/>
            <person name="Ip M."/>
            <person name="Karkey A."/>
            <person name="Ling C.L."/>
            <person name="Miliya T."/>
            <person name="Newton P.N."/>
            <person name="Nguyen L."/>
            <person name="Sengduangphachanh A."/>
            <person name="Turner P."/>
            <person name="Veeraraghavan B."/>
            <person name="Voong Vinh P."/>
            <person name="Vongsouvath M."/>
            <person name="Thomson N.R."/>
            <person name="Baker S."/>
            <person name="Holt K.E."/>
        </authorList>
    </citation>
    <scope>NUCLEOTIDE SEQUENCE</scope>
    <source>
        <strain evidence="3">1675482</strain>
    </source>
</reference>
<dbReference type="Pfam" id="PF13439">
    <property type="entry name" value="Glyco_transf_4"/>
    <property type="match status" value="1"/>
</dbReference>
<dbReference type="EMBL" id="MK593454">
    <property type="protein sequence ID" value="QEV83898.1"/>
    <property type="molecule type" value="Genomic_DNA"/>
</dbReference>
<dbReference type="PANTHER" id="PTHR45947">
    <property type="entry name" value="SULFOQUINOVOSYL TRANSFERASE SQD2"/>
    <property type="match status" value="1"/>
</dbReference>
<feature type="domain" description="Glycosyltransferase subfamily 4-like N-terminal" evidence="2">
    <location>
        <begin position="12"/>
        <end position="177"/>
    </location>
</feature>
<keyword evidence="3" id="KW-0808">Transferase</keyword>
<sequence length="368" mass="41996">MKILHVAETFKGGVATVLNSLASYQLRCKDANQVQVLIPKQHSKQLESSLINHASYFERDKRGMASLISLAFKIYKKTKEFEPDIIHFHSTFAGVIGRITVAILFPRKSIKVVYCPHAFPFLMVTGKIKKRLYIACEKILSILTDKIICVGMNEYDAAVAVKIPENKLVVINNGVELPLIKNENINNNQSEYLLLYVGRFDYQKGTDILIDALKIIDNTPLDFRLKMLMVGESVNDDVNYELLKFNNIDVEFTGWIPQNELFQYYTKANCLVIPSRWEGLAMVPLEAISYKLPVIASDIPAFHEINQVSNLYFSNGDSDSLAKLLINIKKYDFDMIKNQLYEMVSHDYTKEVMNEKTLALYREITKGA</sequence>
<organism evidence="3">
    <name type="scientific">Klebsiella pneumoniae</name>
    <dbReference type="NCBI Taxonomy" id="573"/>
    <lineage>
        <taxon>Bacteria</taxon>
        <taxon>Pseudomonadati</taxon>
        <taxon>Pseudomonadota</taxon>
        <taxon>Gammaproteobacteria</taxon>
        <taxon>Enterobacterales</taxon>
        <taxon>Enterobacteriaceae</taxon>
        <taxon>Klebsiella/Raoultella group</taxon>
        <taxon>Klebsiella</taxon>
        <taxon>Klebsiella pneumoniae complex</taxon>
    </lineage>
</organism>
<dbReference type="InterPro" id="IPR028098">
    <property type="entry name" value="Glyco_trans_4-like_N"/>
</dbReference>
<dbReference type="AlphaFoldDB" id="A0A5P2YB41"/>
<feature type="domain" description="Glycosyl transferase family 1" evidence="1">
    <location>
        <begin position="184"/>
        <end position="329"/>
    </location>
</feature>
<proteinExistence type="predicted"/>
<evidence type="ECO:0000259" key="2">
    <source>
        <dbReference type="Pfam" id="PF13439"/>
    </source>
</evidence>
<evidence type="ECO:0000313" key="3">
    <source>
        <dbReference type="EMBL" id="QEV83898.1"/>
    </source>
</evidence>
<dbReference type="InterPro" id="IPR001296">
    <property type="entry name" value="Glyco_trans_1"/>
</dbReference>
<dbReference type="Gene3D" id="3.40.50.2000">
    <property type="entry name" value="Glycogen Phosphorylase B"/>
    <property type="match status" value="2"/>
</dbReference>
<evidence type="ECO:0000259" key="1">
    <source>
        <dbReference type="Pfam" id="PF00534"/>
    </source>
</evidence>
<dbReference type="PANTHER" id="PTHR45947:SF3">
    <property type="entry name" value="SULFOQUINOVOSYL TRANSFERASE SQD2"/>
    <property type="match status" value="1"/>
</dbReference>
<dbReference type="SUPFAM" id="SSF53756">
    <property type="entry name" value="UDP-Glycosyltransferase/glycogen phosphorylase"/>
    <property type="match status" value="1"/>
</dbReference>
<dbReference type="GO" id="GO:0016757">
    <property type="term" value="F:glycosyltransferase activity"/>
    <property type="evidence" value="ECO:0007669"/>
    <property type="project" value="InterPro"/>
</dbReference>
<name>A0A5P2YB41_KLEPN</name>
<dbReference type="Pfam" id="PF00534">
    <property type="entry name" value="Glycos_transf_1"/>
    <property type="match status" value="1"/>
</dbReference>
<accession>A0A5P2YB41</accession>